<dbReference type="OrthoDB" id="8113373at2759"/>
<evidence type="ECO:0000256" key="6">
    <source>
        <dbReference type="ARBA" id="ARBA00050189"/>
    </source>
</evidence>
<dbReference type="FunFam" id="3.40.630.30:FF:000046">
    <property type="entry name" value="Dopamine N-acetyltransferase"/>
    <property type="match status" value="1"/>
</dbReference>
<dbReference type="PANTHER" id="PTHR20905:SF1">
    <property type="entry name" value="AT07410P-RELATED"/>
    <property type="match status" value="1"/>
</dbReference>
<accession>B3MV53</accession>
<evidence type="ECO:0000256" key="9">
    <source>
        <dbReference type="ARBA" id="ARBA00051711"/>
    </source>
</evidence>
<proteinExistence type="inferred from homology"/>
<keyword evidence="1 14" id="KW-0808">Transferase</keyword>
<comment type="similarity">
    <text evidence="4">Belongs to the acetyltransferase family. AANAT subfamily.</text>
</comment>
<dbReference type="STRING" id="7217.B3MV53"/>
<evidence type="ECO:0000256" key="12">
    <source>
        <dbReference type="ARBA" id="ARBA00052335"/>
    </source>
</evidence>
<comment type="catalytic activity">
    <reaction evidence="11">
        <text>serotonin + hexadecanoyl-CoA = N-hexadecanoyl-serotonin + CoA + H(+)</text>
        <dbReference type="Rhea" id="RHEA:51384"/>
        <dbReference type="ChEBI" id="CHEBI:15378"/>
        <dbReference type="ChEBI" id="CHEBI:57287"/>
        <dbReference type="ChEBI" id="CHEBI:57379"/>
        <dbReference type="ChEBI" id="CHEBI:134059"/>
        <dbReference type="ChEBI" id="CHEBI:350546"/>
    </reaction>
    <physiologicalReaction direction="left-to-right" evidence="11">
        <dbReference type="Rhea" id="RHEA:51385"/>
    </physiologicalReaction>
</comment>
<dbReference type="eggNOG" id="ENOG502SFIM">
    <property type="taxonomic scope" value="Eukaryota"/>
</dbReference>
<evidence type="ECO:0000256" key="1">
    <source>
        <dbReference type="ARBA" id="ARBA00022679"/>
    </source>
</evidence>
<comment type="catalytic activity">
    <reaction evidence="9">
        <text>dopamine + acetyl-CoA = N-acetyldopamine + CoA + H(+)</text>
        <dbReference type="Rhea" id="RHEA:51388"/>
        <dbReference type="ChEBI" id="CHEBI:15378"/>
        <dbReference type="ChEBI" id="CHEBI:57287"/>
        <dbReference type="ChEBI" id="CHEBI:57288"/>
        <dbReference type="ChEBI" id="CHEBI:59905"/>
        <dbReference type="ChEBI" id="CHEBI:125678"/>
    </reaction>
    <physiologicalReaction direction="left-to-right" evidence="9">
        <dbReference type="Rhea" id="RHEA:51389"/>
    </physiologicalReaction>
</comment>
<dbReference type="InterPro" id="IPR016181">
    <property type="entry name" value="Acyl_CoA_acyltransferase"/>
</dbReference>
<dbReference type="PANTHER" id="PTHR20905">
    <property type="entry name" value="N-ACETYLTRANSFERASE-RELATED"/>
    <property type="match status" value="1"/>
</dbReference>
<dbReference type="HOGENOM" id="CLU_085834_2_0_1"/>
<evidence type="ECO:0000256" key="13">
    <source>
        <dbReference type="ARBA" id="ARBA00052491"/>
    </source>
</evidence>
<evidence type="ECO:0000256" key="4">
    <source>
        <dbReference type="ARBA" id="ARBA00038182"/>
    </source>
</evidence>
<dbReference type="EMBL" id="CH902624">
    <property type="protein sequence ID" value="EDV33118.2"/>
    <property type="molecule type" value="Genomic_DNA"/>
</dbReference>
<evidence type="ECO:0000256" key="10">
    <source>
        <dbReference type="ARBA" id="ARBA00051823"/>
    </source>
</evidence>
<dbReference type="KEGG" id="dan:6502760"/>
<evidence type="ECO:0000256" key="8">
    <source>
        <dbReference type="ARBA" id="ARBA00051284"/>
    </source>
</evidence>
<evidence type="ECO:0000313" key="14">
    <source>
        <dbReference type="EMBL" id="EDV33118.2"/>
    </source>
</evidence>
<comment type="catalytic activity">
    <reaction evidence="6">
        <text>dopamine + (9Z)-octadecenoyl-CoA = N-(9Z-octadecanoyl)-dopamine + CoA + H(+)</text>
        <dbReference type="Rhea" id="RHEA:51380"/>
        <dbReference type="ChEBI" id="CHEBI:15378"/>
        <dbReference type="ChEBI" id="CHEBI:31883"/>
        <dbReference type="ChEBI" id="CHEBI:57287"/>
        <dbReference type="ChEBI" id="CHEBI:57387"/>
        <dbReference type="ChEBI" id="CHEBI:59905"/>
    </reaction>
    <physiologicalReaction direction="left-to-right" evidence="6">
        <dbReference type="Rhea" id="RHEA:51381"/>
    </physiologicalReaction>
</comment>
<evidence type="ECO:0000256" key="3">
    <source>
        <dbReference type="ARBA" id="ARBA00037926"/>
    </source>
</evidence>
<dbReference type="EC" id="2.3.1.87" evidence="5"/>
<comment type="pathway">
    <text evidence="3">Aromatic compound metabolism; melatonin biosynthesis; melatonin from serotonin: step 1/2.</text>
</comment>
<comment type="catalytic activity">
    <reaction evidence="13">
        <text>serotonin + acetyl-CoA = N-acetylserotonin + CoA + H(+)</text>
        <dbReference type="Rhea" id="RHEA:25217"/>
        <dbReference type="ChEBI" id="CHEBI:15378"/>
        <dbReference type="ChEBI" id="CHEBI:17697"/>
        <dbReference type="ChEBI" id="CHEBI:57287"/>
        <dbReference type="ChEBI" id="CHEBI:57288"/>
        <dbReference type="ChEBI" id="CHEBI:350546"/>
        <dbReference type="EC" id="2.3.1.87"/>
    </reaction>
    <physiologicalReaction direction="left-to-right" evidence="13">
        <dbReference type="Rhea" id="RHEA:25218"/>
    </physiologicalReaction>
</comment>
<dbReference type="AlphaFoldDB" id="B3MV53"/>
<organism evidence="14 15">
    <name type="scientific">Drosophila ananassae</name>
    <name type="common">Fruit fly</name>
    <dbReference type="NCBI Taxonomy" id="7217"/>
    <lineage>
        <taxon>Eukaryota</taxon>
        <taxon>Metazoa</taxon>
        <taxon>Ecdysozoa</taxon>
        <taxon>Arthropoda</taxon>
        <taxon>Hexapoda</taxon>
        <taxon>Insecta</taxon>
        <taxon>Pterygota</taxon>
        <taxon>Neoptera</taxon>
        <taxon>Endopterygota</taxon>
        <taxon>Diptera</taxon>
        <taxon>Brachycera</taxon>
        <taxon>Muscomorpha</taxon>
        <taxon>Ephydroidea</taxon>
        <taxon>Drosophilidae</taxon>
        <taxon>Drosophila</taxon>
        <taxon>Sophophora</taxon>
    </lineage>
</organism>
<evidence type="ECO:0000256" key="11">
    <source>
        <dbReference type="ARBA" id="ARBA00052178"/>
    </source>
</evidence>
<reference evidence="14 15" key="1">
    <citation type="journal article" date="2007" name="Nature">
        <title>Evolution of genes and genomes on the Drosophila phylogeny.</title>
        <authorList>
            <consortium name="Drosophila 12 Genomes Consortium"/>
            <person name="Clark A.G."/>
            <person name="Eisen M.B."/>
            <person name="Smith D.R."/>
            <person name="Bergman C.M."/>
            <person name="Oliver B."/>
            <person name="Markow T.A."/>
            <person name="Kaufman T.C."/>
            <person name="Kellis M."/>
            <person name="Gelbart W."/>
            <person name="Iyer V.N."/>
            <person name="Pollard D.A."/>
            <person name="Sackton T.B."/>
            <person name="Larracuente A.M."/>
            <person name="Singh N.D."/>
            <person name="Abad J.P."/>
            <person name="Abt D.N."/>
            <person name="Adryan B."/>
            <person name="Aguade M."/>
            <person name="Akashi H."/>
            <person name="Anderson W.W."/>
            <person name="Aquadro C.F."/>
            <person name="Ardell D.H."/>
            <person name="Arguello R."/>
            <person name="Artieri C.G."/>
            <person name="Barbash D.A."/>
            <person name="Barker D."/>
            <person name="Barsanti P."/>
            <person name="Batterham P."/>
            <person name="Batzoglou S."/>
            <person name="Begun D."/>
            <person name="Bhutkar A."/>
            <person name="Blanco E."/>
            <person name="Bosak S.A."/>
            <person name="Bradley R.K."/>
            <person name="Brand A.D."/>
            <person name="Brent M.R."/>
            <person name="Brooks A.N."/>
            <person name="Brown R.H."/>
            <person name="Butlin R.K."/>
            <person name="Caggese C."/>
            <person name="Calvi B.R."/>
            <person name="Bernardo de Carvalho A."/>
            <person name="Caspi A."/>
            <person name="Castrezana S."/>
            <person name="Celniker S.E."/>
            <person name="Chang J.L."/>
            <person name="Chapple C."/>
            <person name="Chatterji S."/>
            <person name="Chinwalla A."/>
            <person name="Civetta A."/>
            <person name="Clifton S.W."/>
            <person name="Comeron J.M."/>
            <person name="Costello J.C."/>
            <person name="Coyne J.A."/>
            <person name="Daub J."/>
            <person name="David R.G."/>
            <person name="Delcher A.L."/>
            <person name="Delehaunty K."/>
            <person name="Do C.B."/>
            <person name="Ebling H."/>
            <person name="Edwards K."/>
            <person name="Eickbush T."/>
            <person name="Evans J.D."/>
            <person name="Filipski A."/>
            <person name="Findeiss S."/>
            <person name="Freyhult E."/>
            <person name="Fulton L."/>
            <person name="Fulton R."/>
            <person name="Garcia A.C."/>
            <person name="Gardiner A."/>
            <person name="Garfield D.A."/>
            <person name="Garvin B.E."/>
            <person name="Gibson G."/>
            <person name="Gilbert D."/>
            <person name="Gnerre S."/>
            <person name="Godfrey J."/>
            <person name="Good R."/>
            <person name="Gotea V."/>
            <person name="Gravely B."/>
            <person name="Greenberg A.J."/>
            <person name="Griffiths-Jones S."/>
            <person name="Gross S."/>
            <person name="Guigo R."/>
            <person name="Gustafson E.A."/>
            <person name="Haerty W."/>
            <person name="Hahn M.W."/>
            <person name="Halligan D.L."/>
            <person name="Halpern A.L."/>
            <person name="Halter G.M."/>
            <person name="Han M.V."/>
            <person name="Heger A."/>
            <person name="Hillier L."/>
            <person name="Hinrichs A.S."/>
            <person name="Holmes I."/>
            <person name="Hoskins R.A."/>
            <person name="Hubisz M.J."/>
            <person name="Hultmark D."/>
            <person name="Huntley M.A."/>
            <person name="Jaffe D.B."/>
            <person name="Jagadeeshan S."/>
            <person name="Jeck W.R."/>
            <person name="Johnson J."/>
            <person name="Jones C.D."/>
            <person name="Jordan W.C."/>
            <person name="Karpen G.H."/>
            <person name="Kataoka E."/>
            <person name="Keightley P.D."/>
            <person name="Kheradpour P."/>
            <person name="Kirkness E.F."/>
            <person name="Koerich L.B."/>
            <person name="Kristiansen K."/>
            <person name="Kudrna D."/>
            <person name="Kulathinal R.J."/>
            <person name="Kumar S."/>
            <person name="Kwok R."/>
            <person name="Lander E."/>
            <person name="Langley C.H."/>
            <person name="Lapoint R."/>
            <person name="Lazzaro B.P."/>
            <person name="Lee S.J."/>
            <person name="Levesque L."/>
            <person name="Li R."/>
            <person name="Lin C.F."/>
            <person name="Lin M.F."/>
            <person name="Lindblad-Toh K."/>
            <person name="Llopart A."/>
            <person name="Long M."/>
            <person name="Low L."/>
            <person name="Lozovsky E."/>
            <person name="Lu J."/>
            <person name="Luo M."/>
            <person name="Machado C.A."/>
            <person name="Makalowski W."/>
            <person name="Marzo M."/>
            <person name="Matsuda M."/>
            <person name="Matzkin L."/>
            <person name="McAllister B."/>
            <person name="McBride C.S."/>
            <person name="McKernan B."/>
            <person name="McKernan K."/>
            <person name="Mendez-Lago M."/>
            <person name="Minx P."/>
            <person name="Mollenhauer M.U."/>
            <person name="Montooth K."/>
            <person name="Mount S.M."/>
            <person name="Mu X."/>
            <person name="Myers E."/>
            <person name="Negre B."/>
            <person name="Newfeld S."/>
            <person name="Nielsen R."/>
            <person name="Noor M.A."/>
            <person name="O'Grady P."/>
            <person name="Pachter L."/>
            <person name="Papaceit M."/>
            <person name="Parisi M.J."/>
            <person name="Parisi M."/>
            <person name="Parts L."/>
            <person name="Pedersen J.S."/>
            <person name="Pesole G."/>
            <person name="Phillippy A.M."/>
            <person name="Ponting C.P."/>
            <person name="Pop M."/>
            <person name="Porcelli D."/>
            <person name="Powell J.R."/>
            <person name="Prohaska S."/>
            <person name="Pruitt K."/>
            <person name="Puig M."/>
            <person name="Quesneville H."/>
            <person name="Ram K.R."/>
            <person name="Rand D."/>
            <person name="Rasmussen M.D."/>
            <person name="Reed L.K."/>
            <person name="Reenan R."/>
            <person name="Reily A."/>
            <person name="Remington K.A."/>
            <person name="Rieger T.T."/>
            <person name="Ritchie M.G."/>
            <person name="Robin C."/>
            <person name="Rogers Y.H."/>
            <person name="Rohde C."/>
            <person name="Rozas J."/>
            <person name="Rubenfield M.J."/>
            <person name="Ruiz A."/>
            <person name="Russo S."/>
            <person name="Salzberg S.L."/>
            <person name="Sanchez-Gracia A."/>
            <person name="Saranga D.J."/>
            <person name="Sato H."/>
            <person name="Schaeffer S.W."/>
            <person name="Schatz M.C."/>
            <person name="Schlenke T."/>
            <person name="Schwartz R."/>
            <person name="Segarra C."/>
            <person name="Singh R.S."/>
            <person name="Sirot L."/>
            <person name="Sirota M."/>
            <person name="Sisneros N.B."/>
            <person name="Smith C.D."/>
            <person name="Smith T.F."/>
            <person name="Spieth J."/>
            <person name="Stage D.E."/>
            <person name="Stark A."/>
            <person name="Stephan W."/>
            <person name="Strausberg R.L."/>
            <person name="Strempel S."/>
            <person name="Sturgill D."/>
            <person name="Sutton G."/>
            <person name="Sutton G.G."/>
            <person name="Tao W."/>
            <person name="Teichmann S."/>
            <person name="Tobari Y.N."/>
            <person name="Tomimura Y."/>
            <person name="Tsolas J.M."/>
            <person name="Valente V.L."/>
            <person name="Venter E."/>
            <person name="Venter J.C."/>
            <person name="Vicario S."/>
            <person name="Vieira F.G."/>
            <person name="Vilella A.J."/>
            <person name="Villasante A."/>
            <person name="Walenz B."/>
            <person name="Wang J."/>
            <person name="Wasserman M."/>
            <person name="Watts T."/>
            <person name="Wilson D."/>
            <person name="Wilson R.K."/>
            <person name="Wing R.A."/>
            <person name="Wolfner M.F."/>
            <person name="Wong A."/>
            <person name="Wong G.K."/>
            <person name="Wu C.I."/>
            <person name="Wu G."/>
            <person name="Yamamoto D."/>
            <person name="Yang H.P."/>
            <person name="Yang S.P."/>
            <person name="Yorke J.A."/>
            <person name="Yoshida K."/>
            <person name="Zdobnov E."/>
            <person name="Zhang P."/>
            <person name="Zhang Y."/>
            <person name="Zimin A.V."/>
            <person name="Baldwin J."/>
            <person name="Abdouelleil A."/>
            <person name="Abdulkadir J."/>
            <person name="Abebe A."/>
            <person name="Abera B."/>
            <person name="Abreu J."/>
            <person name="Acer S.C."/>
            <person name="Aftuck L."/>
            <person name="Alexander A."/>
            <person name="An P."/>
            <person name="Anderson E."/>
            <person name="Anderson S."/>
            <person name="Arachi H."/>
            <person name="Azer M."/>
            <person name="Bachantsang P."/>
            <person name="Barry A."/>
            <person name="Bayul T."/>
            <person name="Berlin A."/>
            <person name="Bessette D."/>
            <person name="Bloom T."/>
            <person name="Blye J."/>
            <person name="Boguslavskiy L."/>
            <person name="Bonnet C."/>
            <person name="Boukhgalter B."/>
            <person name="Bourzgui I."/>
            <person name="Brown A."/>
            <person name="Cahill P."/>
            <person name="Channer S."/>
            <person name="Cheshatsang Y."/>
            <person name="Chuda L."/>
            <person name="Citroen M."/>
            <person name="Collymore A."/>
            <person name="Cooke P."/>
            <person name="Costello M."/>
            <person name="D'Aco K."/>
            <person name="Daza R."/>
            <person name="De Haan G."/>
            <person name="DeGray S."/>
            <person name="DeMaso C."/>
            <person name="Dhargay N."/>
            <person name="Dooley K."/>
            <person name="Dooley E."/>
            <person name="Doricent M."/>
            <person name="Dorje P."/>
            <person name="Dorjee K."/>
            <person name="Dupes A."/>
            <person name="Elong R."/>
            <person name="Falk J."/>
            <person name="Farina A."/>
            <person name="Faro S."/>
            <person name="Ferguson D."/>
            <person name="Fisher S."/>
            <person name="Foley C.D."/>
            <person name="Franke A."/>
            <person name="Friedrich D."/>
            <person name="Gadbois L."/>
            <person name="Gearin G."/>
            <person name="Gearin C.R."/>
            <person name="Giannoukos G."/>
            <person name="Goode T."/>
            <person name="Graham J."/>
            <person name="Grandbois E."/>
            <person name="Grewal S."/>
            <person name="Gyaltsen K."/>
            <person name="Hafez N."/>
            <person name="Hagos B."/>
            <person name="Hall J."/>
            <person name="Henson C."/>
            <person name="Hollinger A."/>
            <person name="Honan T."/>
            <person name="Huard M.D."/>
            <person name="Hughes L."/>
            <person name="Hurhula B."/>
            <person name="Husby M.E."/>
            <person name="Kamat A."/>
            <person name="Kanga B."/>
            <person name="Kashin S."/>
            <person name="Khazanovich D."/>
            <person name="Kisner P."/>
            <person name="Lance K."/>
            <person name="Lara M."/>
            <person name="Lee W."/>
            <person name="Lennon N."/>
            <person name="Letendre F."/>
            <person name="LeVine R."/>
            <person name="Lipovsky A."/>
            <person name="Liu X."/>
            <person name="Liu J."/>
            <person name="Liu S."/>
            <person name="Lokyitsang T."/>
            <person name="Lokyitsang Y."/>
            <person name="Lubonja R."/>
            <person name="Lui A."/>
            <person name="MacDonald P."/>
            <person name="Magnisalis V."/>
            <person name="Maru K."/>
            <person name="Matthews C."/>
            <person name="McCusker W."/>
            <person name="McDonough S."/>
            <person name="Mehta T."/>
            <person name="Meldrim J."/>
            <person name="Meneus L."/>
            <person name="Mihai O."/>
            <person name="Mihalev A."/>
            <person name="Mihova T."/>
            <person name="Mittelman R."/>
            <person name="Mlenga V."/>
            <person name="Montmayeur A."/>
            <person name="Mulrain L."/>
            <person name="Navidi A."/>
            <person name="Naylor J."/>
            <person name="Negash T."/>
            <person name="Nguyen T."/>
            <person name="Nguyen N."/>
            <person name="Nicol R."/>
            <person name="Norbu C."/>
            <person name="Norbu N."/>
            <person name="Novod N."/>
            <person name="O'Neill B."/>
            <person name="Osman S."/>
            <person name="Markiewicz E."/>
            <person name="Oyono O.L."/>
            <person name="Patti C."/>
            <person name="Phunkhang P."/>
            <person name="Pierre F."/>
            <person name="Priest M."/>
            <person name="Raghuraman S."/>
            <person name="Rege F."/>
            <person name="Reyes R."/>
            <person name="Rise C."/>
            <person name="Rogov P."/>
            <person name="Ross K."/>
            <person name="Ryan E."/>
            <person name="Settipalli S."/>
            <person name="Shea T."/>
            <person name="Sherpa N."/>
            <person name="Shi L."/>
            <person name="Shih D."/>
            <person name="Sparrow T."/>
            <person name="Spaulding J."/>
            <person name="Stalker J."/>
            <person name="Stange-Thomann N."/>
            <person name="Stavropoulos S."/>
            <person name="Stone C."/>
            <person name="Strader C."/>
            <person name="Tesfaye S."/>
            <person name="Thomson T."/>
            <person name="Thoulutsang Y."/>
            <person name="Thoulutsang D."/>
            <person name="Topham K."/>
            <person name="Topping I."/>
            <person name="Tsamla T."/>
            <person name="Vassiliev H."/>
            <person name="Vo A."/>
            <person name="Wangchuk T."/>
            <person name="Wangdi T."/>
            <person name="Weiand M."/>
            <person name="Wilkinson J."/>
            <person name="Wilson A."/>
            <person name="Yadav S."/>
            <person name="Young G."/>
            <person name="Yu Q."/>
            <person name="Zembek L."/>
            <person name="Zhong D."/>
            <person name="Zimmer A."/>
            <person name="Zwirko Z."/>
            <person name="Jaffe D.B."/>
            <person name="Alvarez P."/>
            <person name="Brockman W."/>
            <person name="Butler J."/>
            <person name="Chin C."/>
            <person name="Gnerre S."/>
            <person name="Grabherr M."/>
            <person name="Kleber M."/>
            <person name="Mauceli E."/>
            <person name="MacCallum I."/>
        </authorList>
    </citation>
    <scope>NUCLEOTIDE SEQUENCE [LARGE SCALE GENOMIC DNA]</scope>
    <source>
        <strain evidence="15">Tucson 14024-0371.13</strain>
    </source>
</reference>
<dbReference type="CDD" id="cd04301">
    <property type="entry name" value="NAT_SF"/>
    <property type="match status" value="1"/>
</dbReference>
<sequence length="222" mass="25398">MLPQTKNGITIRIMTEMDYPKVKLFMKDNFYYDEPMGMGVDEPLHLQNEADEDKNHLNMISQKLCLVATEDTNKGRVVGIVLAERQIPENMEDHRIYAENSEQHLWGQNLRFLSKVERDADLFNRFGVSELLYSYITNVDAKLRGKGLGSRLAAALMDVGRSRGLPLMAAYCTSFYSARQKAALGMECVHSYPFVDFRDKEGHVVFNPPPPHTHVQVMVMRL</sequence>
<comment type="catalytic activity">
    <reaction evidence="10">
        <text>serotonin + (9Z)-octadecenoyl-CoA = N-(9Z-octadecenoyl)-serotonin + CoA + H(+)</text>
        <dbReference type="Rhea" id="RHEA:51392"/>
        <dbReference type="ChEBI" id="CHEBI:15378"/>
        <dbReference type="ChEBI" id="CHEBI:57287"/>
        <dbReference type="ChEBI" id="CHEBI:57387"/>
        <dbReference type="ChEBI" id="CHEBI:134064"/>
        <dbReference type="ChEBI" id="CHEBI:350546"/>
    </reaction>
    <physiologicalReaction direction="left-to-right" evidence="10">
        <dbReference type="Rhea" id="RHEA:51393"/>
    </physiologicalReaction>
</comment>
<evidence type="ECO:0000256" key="7">
    <source>
        <dbReference type="ARBA" id="ARBA00050849"/>
    </source>
</evidence>
<protein>
    <recommendedName>
        <fullName evidence="5">aralkylamine N-acetyltransferase</fullName>
        <ecNumber evidence="5">2.3.1.87</ecNumber>
    </recommendedName>
</protein>
<dbReference type="GeneID" id="6502760"/>
<name>B3MV53_DROAN</name>
<keyword evidence="2 14" id="KW-0012">Acyltransferase</keyword>
<keyword evidence="15" id="KW-1185">Reference proteome</keyword>
<evidence type="ECO:0000256" key="2">
    <source>
        <dbReference type="ARBA" id="ARBA00023315"/>
    </source>
</evidence>
<dbReference type="Proteomes" id="UP000007801">
    <property type="component" value="Unassembled WGS sequence"/>
</dbReference>
<evidence type="ECO:0000313" key="15">
    <source>
        <dbReference type="Proteomes" id="UP000007801"/>
    </source>
</evidence>
<comment type="catalytic activity">
    <reaction evidence="7">
        <text>serotonin + octadecanoyl-CoA = N-octadecanoyl-serotonin + CoA + H(+)</text>
        <dbReference type="Rhea" id="RHEA:51400"/>
        <dbReference type="ChEBI" id="CHEBI:15378"/>
        <dbReference type="ChEBI" id="CHEBI:57287"/>
        <dbReference type="ChEBI" id="CHEBI:57394"/>
        <dbReference type="ChEBI" id="CHEBI:134065"/>
        <dbReference type="ChEBI" id="CHEBI:350546"/>
    </reaction>
    <physiologicalReaction direction="left-to-right" evidence="7">
        <dbReference type="Rhea" id="RHEA:51401"/>
    </physiologicalReaction>
</comment>
<evidence type="ECO:0000256" key="5">
    <source>
        <dbReference type="ARBA" id="ARBA00039114"/>
    </source>
</evidence>
<dbReference type="SUPFAM" id="SSF55729">
    <property type="entry name" value="Acyl-CoA N-acyltransferases (Nat)"/>
    <property type="match status" value="1"/>
</dbReference>
<dbReference type="GO" id="GO:0004059">
    <property type="term" value="F:aralkylamine N-acetyltransferase activity"/>
    <property type="evidence" value="ECO:0007669"/>
    <property type="project" value="UniProtKB-EC"/>
</dbReference>
<dbReference type="InParanoid" id="B3MV53"/>
<comment type="catalytic activity">
    <reaction evidence="12">
        <text>dopamine + hexadecanoyl-CoA = N-hexadecanoyl-dopamine + CoA + H(+)</text>
        <dbReference type="Rhea" id="RHEA:51376"/>
        <dbReference type="ChEBI" id="CHEBI:15378"/>
        <dbReference type="ChEBI" id="CHEBI:57287"/>
        <dbReference type="ChEBI" id="CHEBI:57379"/>
        <dbReference type="ChEBI" id="CHEBI:59905"/>
        <dbReference type="ChEBI" id="CHEBI:134058"/>
    </reaction>
    <physiologicalReaction direction="left-to-right" evidence="12">
        <dbReference type="Rhea" id="RHEA:51377"/>
    </physiologicalReaction>
</comment>
<dbReference type="SMR" id="B3MV53"/>
<dbReference type="Gene3D" id="3.40.630.30">
    <property type="match status" value="1"/>
</dbReference>
<comment type="catalytic activity">
    <reaction evidence="8">
        <text>serotonin + (5Z,8Z,11Z,14Z)-eicosatetraenoyl-CoA = N-[(5Z,8Z,11Z,14Z)-eicosatetraenoyl]-serotonin + CoA + H(+)</text>
        <dbReference type="Rhea" id="RHEA:51396"/>
        <dbReference type="ChEBI" id="CHEBI:15378"/>
        <dbReference type="ChEBI" id="CHEBI:57287"/>
        <dbReference type="ChEBI" id="CHEBI:57368"/>
        <dbReference type="ChEBI" id="CHEBI:132255"/>
        <dbReference type="ChEBI" id="CHEBI:350546"/>
    </reaction>
    <physiologicalReaction direction="left-to-right" evidence="8">
        <dbReference type="Rhea" id="RHEA:51397"/>
    </physiologicalReaction>
</comment>
<gene>
    <name evidence="14" type="primary">Dana\GF20033</name>
    <name evidence="14" type="synonym">dana_GLEANR_22438</name>
    <name evidence="14" type="ORF">GF20033</name>
</gene>